<dbReference type="EMBL" id="OOFM01000004">
    <property type="protein sequence ID" value="SPL63901.1"/>
    <property type="molecule type" value="Genomic_DNA"/>
</dbReference>
<name>A0A2P9HIE3_9HYPH</name>
<dbReference type="InterPro" id="IPR036928">
    <property type="entry name" value="AS_sf"/>
</dbReference>
<proteinExistence type="predicted"/>
<dbReference type="PANTHER" id="PTHR46310">
    <property type="entry name" value="AMIDASE 1"/>
    <property type="match status" value="1"/>
</dbReference>
<feature type="domain" description="Amidase" evidence="1">
    <location>
        <begin position="20"/>
        <end position="196"/>
    </location>
</feature>
<evidence type="ECO:0000259" key="1">
    <source>
        <dbReference type="Pfam" id="PF01425"/>
    </source>
</evidence>
<sequence length="398" mass="41830">MTTFDPFNAIIAKPENPLPHAENGPLLGERLAVKDIYDLAGMVTGCGNPQILVESPPAQKSAPVVEKLLGAGAEVIGKAQTDELAFSLMGQNSHYPHPINPAAPDRVTGGSSSGSAAAVAGGIADIALGSDTGGSIRAPASFCGLVGLRTTHGRIPLEGIMPLAPSLDTIGWFARDVSLYEKVGAVLLGGDEQSFQLTQLLYMPVLEQLLLGQAETDAYRAMFGAIRPHFSGLKAASQPTLSIDELYLAFRQIQGAEAWASHGAWISSGERQLGPGVVDRFTYGSQMTPEIVAQQRTRRARFTQELEAIIGDHAVLALPTVPGAAPLANEPFEALQAYREQALRLLCLSVLSGLPQITLPLGPLGEVHGAPFGISLIGPRGSDRALIALGKTILETRG</sequence>
<accession>A0A2P9HIE3</accession>
<dbReference type="InterPro" id="IPR020556">
    <property type="entry name" value="Amidase_CS"/>
</dbReference>
<organism evidence="2 3">
    <name type="scientific">Ochrobactrum soli</name>
    <dbReference type="NCBI Taxonomy" id="2448455"/>
    <lineage>
        <taxon>Bacteria</taxon>
        <taxon>Pseudomonadati</taxon>
        <taxon>Pseudomonadota</taxon>
        <taxon>Alphaproteobacteria</taxon>
        <taxon>Hyphomicrobiales</taxon>
        <taxon>Brucellaceae</taxon>
        <taxon>Brucella/Ochrobactrum group</taxon>
        <taxon>Ochrobactrum</taxon>
    </lineage>
</organism>
<dbReference type="PANTHER" id="PTHR46310:SF7">
    <property type="entry name" value="AMIDASE 1"/>
    <property type="match status" value="1"/>
</dbReference>
<dbReference type="SUPFAM" id="SSF75304">
    <property type="entry name" value="Amidase signature (AS) enzymes"/>
    <property type="match status" value="1"/>
</dbReference>
<dbReference type="Proteomes" id="UP000246073">
    <property type="component" value="Unassembled WGS sequence"/>
</dbReference>
<evidence type="ECO:0000313" key="3">
    <source>
        <dbReference type="Proteomes" id="UP000246073"/>
    </source>
</evidence>
<dbReference type="AlphaFoldDB" id="A0A2P9HIE3"/>
<protein>
    <submittedName>
        <fullName evidence="2">Amidase</fullName>
    </submittedName>
</protein>
<gene>
    <name evidence="2" type="ORF">OHAE_3833</name>
</gene>
<dbReference type="PROSITE" id="PS00571">
    <property type="entry name" value="AMIDASES"/>
    <property type="match status" value="1"/>
</dbReference>
<dbReference type="NCBIfam" id="NF006169">
    <property type="entry name" value="PRK08310.1"/>
    <property type="match status" value="1"/>
</dbReference>
<dbReference type="Gene3D" id="3.90.1300.10">
    <property type="entry name" value="Amidase signature (AS) domain"/>
    <property type="match status" value="1"/>
</dbReference>
<dbReference type="RefSeq" id="WP_109367751.1">
    <property type="nucleotide sequence ID" value="NZ_OOFM01000004.1"/>
</dbReference>
<dbReference type="Pfam" id="PF01425">
    <property type="entry name" value="Amidase"/>
    <property type="match status" value="1"/>
</dbReference>
<reference evidence="3" key="1">
    <citation type="submission" date="2017-12" db="EMBL/GenBank/DDBJ databases">
        <authorList>
            <person name="Diaz M."/>
        </authorList>
    </citation>
    <scope>NUCLEOTIDE SEQUENCE [LARGE SCALE GENOMIC DNA]</scope>
    <source>
        <strain evidence="3">FI11154</strain>
    </source>
</reference>
<evidence type="ECO:0000313" key="2">
    <source>
        <dbReference type="EMBL" id="SPL63901.1"/>
    </source>
</evidence>
<dbReference type="InterPro" id="IPR023631">
    <property type="entry name" value="Amidase_dom"/>
</dbReference>